<feature type="domain" description="BioF2-like acetyltransferase" evidence="1">
    <location>
        <begin position="221"/>
        <end position="352"/>
    </location>
</feature>
<comment type="caution">
    <text evidence="2">The sequence shown here is derived from an EMBL/GenBank/DDBJ whole genome shotgun (WGS) entry which is preliminary data.</text>
</comment>
<name>A0A916Y6C3_9HYPH</name>
<dbReference type="Pfam" id="PF13480">
    <property type="entry name" value="Acetyltransf_6"/>
    <property type="match status" value="1"/>
</dbReference>
<dbReference type="RefSeq" id="WP_188853912.1">
    <property type="nucleotide sequence ID" value="NZ_BMJJ01000010.1"/>
</dbReference>
<sequence length="425" mass="47116">MSGKPLLDEMLASPSAAPAIGLLDQSRPLDNPETNLAIGQGDGIRRFSVYLPTAAFDLEAELDFLTRRSIDQNIFFAPQFLIPAMPRLDERHVRLMVVRDEGPQRSRLRFLMPYSIERTGFLGGQPAIRAWTHPFGPLGTPLVDSDDPEATLESLLDTLSHKELGFPSILVLPEVRSDEPFAKTLLATAARLGLPVATAHRFERAALDAGPGASMAGVLSSKRRRELQRQRRLLEAKGSVTFDIARAPHEVRPAMEEFLGLEASGWKGRQRSALIMDRYRAAFARESIHKLAEKDRVRIFTLRLDGEAIASLVTFVIGGEAFAWKMGFDEAHGAASPGLQMMVLATEALIADPEVVRADSCAVPDHFLMNRLWKQRLPIETLVVGLTRDSGRAVERAAQGLEQMRRTRNAARLMRQRVKAVFGRS</sequence>
<evidence type="ECO:0000313" key="2">
    <source>
        <dbReference type="EMBL" id="GGD32260.1"/>
    </source>
</evidence>
<dbReference type="SUPFAM" id="SSF55729">
    <property type="entry name" value="Acyl-CoA N-acyltransferases (Nat)"/>
    <property type="match status" value="1"/>
</dbReference>
<organism evidence="2 3">
    <name type="scientific">Aureimonas glaciei</name>
    <dbReference type="NCBI Taxonomy" id="1776957"/>
    <lineage>
        <taxon>Bacteria</taxon>
        <taxon>Pseudomonadati</taxon>
        <taxon>Pseudomonadota</taxon>
        <taxon>Alphaproteobacteria</taxon>
        <taxon>Hyphomicrobiales</taxon>
        <taxon>Aurantimonadaceae</taxon>
        <taxon>Aureimonas</taxon>
    </lineage>
</organism>
<evidence type="ECO:0000313" key="3">
    <source>
        <dbReference type="Proteomes" id="UP000613160"/>
    </source>
</evidence>
<proteinExistence type="predicted"/>
<keyword evidence="3" id="KW-1185">Reference proteome</keyword>
<reference evidence="2" key="1">
    <citation type="journal article" date="2014" name="Int. J. Syst. Evol. Microbiol.">
        <title>Complete genome sequence of Corynebacterium casei LMG S-19264T (=DSM 44701T), isolated from a smear-ripened cheese.</title>
        <authorList>
            <consortium name="US DOE Joint Genome Institute (JGI-PGF)"/>
            <person name="Walter F."/>
            <person name="Albersmeier A."/>
            <person name="Kalinowski J."/>
            <person name="Ruckert C."/>
        </authorList>
    </citation>
    <scope>NUCLEOTIDE SEQUENCE</scope>
    <source>
        <strain evidence="2">CGMCC 1.15493</strain>
    </source>
</reference>
<accession>A0A916Y6C3</accession>
<dbReference type="AlphaFoldDB" id="A0A916Y6C3"/>
<dbReference type="EMBL" id="BMJJ01000010">
    <property type="protein sequence ID" value="GGD32260.1"/>
    <property type="molecule type" value="Genomic_DNA"/>
</dbReference>
<dbReference type="InterPro" id="IPR038740">
    <property type="entry name" value="BioF2-like_GNAT_dom"/>
</dbReference>
<reference evidence="2" key="2">
    <citation type="submission" date="2020-09" db="EMBL/GenBank/DDBJ databases">
        <authorList>
            <person name="Sun Q."/>
            <person name="Zhou Y."/>
        </authorList>
    </citation>
    <scope>NUCLEOTIDE SEQUENCE</scope>
    <source>
        <strain evidence="2">CGMCC 1.15493</strain>
    </source>
</reference>
<dbReference type="Proteomes" id="UP000613160">
    <property type="component" value="Unassembled WGS sequence"/>
</dbReference>
<gene>
    <name evidence="2" type="ORF">GCM10011335_39170</name>
</gene>
<protein>
    <recommendedName>
        <fullName evidence="1">BioF2-like acetyltransferase domain-containing protein</fullName>
    </recommendedName>
</protein>
<evidence type="ECO:0000259" key="1">
    <source>
        <dbReference type="Pfam" id="PF13480"/>
    </source>
</evidence>
<dbReference type="InterPro" id="IPR016181">
    <property type="entry name" value="Acyl_CoA_acyltransferase"/>
</dbReference>